<dbReference type="RefSeq" id="WP_184171925.1">
    <property type="nucleotide sequence ID" value="NZ_JACHGF010000002.1"/>
</dbReference>
<accession>A0A840TMG2</accession>
<dbReference type="EMBL" id="JACHGF010000002">
    <property type="protein sequence ID" value="MBB5282947.1"/>
    <property type="molecule type" value="Genomic_DNA"/>
</dbReference>
<protein>
    <submittedName>
        <fullName evidence="1">Antitoxin component YwqK of YwqJK toxin-antitoxin module</fullName>
    </submittedName>
</protein>
<dbReference type="Gene3D" id="3.90.930.1">
    <property type="match status" value="1"/>
</dbReference>
<evidence type="ECO:0000313" key="2">
    <source>
        <dbReference type="Proteomes" id="UP000557307"/>
    </source>
</evidence>
<dbReference type="SUPFAM" id="SSF82185">
    <property type="entry name" value="Histone H3 K4-specific methyltransferase SET7/9 N-terminal domain"/>
    <property type="match status" value="1"/>
</dbReference>
<comment type="caution">
    <text evidence="1">The sequence shown here is derived from an EMBL/GenBank/DDBJ whole genome shotgun (WGS) entry which is preliminary data.</text>
</comment>
<reference evidence="1 2" key="1">
    <citation type="submission" date="2020-08" db="EMBL/GenBank/DDBJ databases">
        <title>Genomic Encyclopedia of Type Strains, Phase IV (KMG-IV): sequencing the most valuable type-strain genomes for metagenomic binning, comparative biology and taxonomic classification.</title>
        <authorList>
            <person name="Goeker M."/>
        </authorList>
    </citation>
    <scope>NUCLEOTIDE SEQUENCE [LARGE SCALE GENOMIC DNA]</scope>
    <source>
        <strain evidence="1 2">DSM 105074</strain>
    </source>
</reference>
<sequence length="166" mass="19362">MARGNYLCLIYLIFTNLIFLNCGSNIRGQENVLAFDTLSDGRLLISGMLINGKKNGVWNSYYDNGQFQFVETYINDTLNGPWISYRDNGNIFTLGEFKNNLEEGEWLHFGEYPNHIAVKRYYSNGKKIGTWEYYDHHGRLELKIKYGKNEVEEILVDNRMPVPDQQ</sequence>
<dbReference type="AlphaFoldDB" id="A0A840TMG2"/>
<gene>
    <name evidence="1" type="ORF">HNQ92_001073</name>
</gene>
<dbReference type="Proteomes" id="UP000557307">
    <property type="component" value="Unassembled WGS sequence"/>
</dbReference>
<evidence type="ECO:0000313" key="1">
    <source>
        <dbReference type="EMBL" id="MBB5282947.1"/>
    </source>
</evidence>
<keyword evidence="2" id="KW-1185">Reference proteome</keyword>
<name>A0A840TMG2_9BACT</name>
<proteinExistence type="predicted"/>
<organism evidence="1 2">
    <name type="scientific">Rhabdobacter roseus</name>
    <dbReference type="NCBI Taxonomy" id="1655419"/>
    <lineage>
        <taxon>Bacteria</taxon>
        <taxon>Pseudomonadati</taxon>
        <taxon>Bacteroidota</taxon>
        <taxon>Cytophagia</taxon>
        <taxon>Cytophagales</taxon>
        <taxon>Cytophagaceae</taxon>
        <taxon>Rhabdobacter</taxon>
    </lineage>
</organism>